<dbReference type="AlphaFoldDB" id="A0A8X7YIA0"/>
<proteinExistence type="predicted"/>
<dbReference type="OrthoDB" id="1848700at2759"/>
<organism evidence="1 2">
    <name type="scientific">Populus tomentosa</name>
    <name type="common">Chinese white poplar</name>
    <dbReference type="NCBI Taxonomy" id="118781"/>
    <lineage>
        <taxon>Eukaryota</taxon>
        <taxon>Viridiplantae</taxon>
        <taxon>Streptophyta</taxon>
        <taxon>Embryophyta</taxon>
        <taxon>Tracheophyta</taxon>
        <taxon>Spermatophyta</taxon>
        <taxon>Magnoliopsida</taxon>
        <taxon>eudicotyledons</taxon>
        <taxon>Gunneridae</taxon>
        <taxon>Pentapetalae</taxon>
        <taxon>rosids</taxon>
        <taxon>fabids</taxon>
        <taxon>Malpighiales</taxon>
        <taxon>Salicaceae</taxon>
        <taxon>Saliceae</taxon>
        <taxon>Populus</taxon>
    </lineage>
</organism>
<name>A0A8X7YIA0_POPTO</name>
<gene>
    <name evidence="1" type="ORF">POTOM_045748</name>
</gene>
<dbReference type="EMBL" id="JAAWWB010000026">
    <property type="protein sequence ID" value="KAG6751226.1"/>
    <property type="molecule type" value="Genomic_DNA"/>
</dbReference>
<evidence type="ECO:0000313" key="1">
    <source>
        <dbReference type="EMBL" id="KAG6751226.1"/>
    </source>
</evidence>
<evidence type="ECO:0000313" key="2">
    <source>
        <dbReference type="Proteomes" id="UP000886885"/>
    </source>
</evidence>
<accession>A0A8X7YIA0</accession>
<comment type="caution">
    <text evidence="1">The sequence shown here is derived from an EMBL/GenBank/DDBJ whole genome shotgun (WGS) entry which is preliminary data.</text>
</comment>
<reference evidence="1" key="1">
    <citation type="journal article" date="2020" name="bioRxiv">
        <title>Hybrid origin of Populus tomentosa Carr. identified through genome sequencing and phylogenomic analysis.</title>
        <authorList>
            <person name="An X."/>
            <person name="Gao K."/>
            <person name="Chen Z."/>
            <person name="Li J."/>
            <person name="Yang X."/>
            <person name="Yang X."/>
            <person name="Zhou J."/>
            <person name="Guo T."/>
            <person name="Zhao T."/>
            <person name="Huang S."/>
            <person name="Miao D."/>
            <person name="Khan W.U."/>
            <person name="Rao P."/>
            <person name="Ye M."/>
            <person name="Lei B."/>
            <person name="Liao W."/>
            <person name="Wang J."/>
            <person name="Ji L."/>
            <person name="Li Y."/>
            <person name="Guo B."/>
            <person name="Mustafa N.S."/>
            <person name="Li S."/>
            <person name="Yun Q."/>
            <person name="Keller S.R."/>
            <person name="Mao J."/>
            <person name="Zhang R."/>
            <person name="Strauss S.H."/>
        </authorList>
    </citation>
    <scope>NUCLEOTIDE SEQUENCE</scope>
    <source>
        <strain evidence="1">GM15</strain>
        <tissue evidence="1">Leaf</tissue>
    </source>
</reference>
<sequence length="204" mass="24089">MDKLLWISLPDLYFYMNSFTYRRSNFQQFLVKVMAQREENNVLKVSRLRISYPRVFFRQGFIISRQHGYRSLCCISPCRSSYRERHVLIDLKLNKLELPKLTNLHLEFCWWPSAILFNTECFDFSVACPNLVNLFLSHFDACRFGILKISGPKLVNFTVNWWISLCLLSSEKMNYVLQVPEIMAFVSMGNKTTEAKDQQARSEV</sequence>
<protein>
    <submittedName>
        <fullName evidence="1">Uncharacterized protein</fullName>
    </submittedName>
</protein>
<dbReference type="Proteomes" id="UP000886885">
    <property type="component" value="Chromosome 13D"/>
</dbReference>
<keyword evidence="2" id="KW-1185">Reference proteome</keyword>